<evidence type="ECO:0000313" key="7">
    <source>
        <dbReference type="Proteomes" id="UP000886757"/>
    </source>
</evidence>
<protein>
    <submittedName>
        <fullName evidence="6">Substrate-binding domain-containing protein</fullName>
    </submittedName>
</protein>
<dbReference type="Proteomes" id="UP000886757">
    <property type="component" value="Unassembled WGS sequence"/>
</dbReference>
<keyword evidence="4" id="KW-1133">Transmembrane helix</keyword>
<sequence length="340" mass="37553">MKKRERIKIKLYFILGALFVLAVVTALGWRYYLRTIQKNGIGDMLSGEEYERHYVMIPEDSSSGIWQDIYASAKAAGAESGAYVELMSDWSAGEYTLASYIDIAIAENVDGIIVKPDGSAKVQEAINAADAAGIPVVTVLTDEADTSRKSFVGINSYQLGRTYGRQVLQCIGEDTRQVTVLLNDGDSGKDLIFKELKTVVQDGLSEEQAGMVEIDPLTITAGSTFDAEEVIRDLFNEEAGRPDILVCMNERDSVSAYNAMVDYNQVGDVDIIGYYQSDTMLDAVQKGTVPMVITLDTDQMGRCSAEALEEYYSMGYTSNYFSVDLNIITQQNVQDYLEED</sequence>
<evidence type="ECO:0000313" key="6">
    <source>
        <dbReference type="EMBL" id="HIR13635.1"/>
    </source>
</evidence>
<feature type="domain" description="Periplasmic binding protein" evidence="5">
    <location>
        <begin position="55"/>
        <end position="310"/>
    </location>
</feature>
<feature type="transmembrane region" description="Helical" evidence="4">
    <location>
        <begin position="12"/>
        <end position="32"/>
    </location>
</feature>
<evidence type="ECO:0000256" key="1">
    <source>
        <dbReference type="ARBA" id="ARBA00004196"/>
    </source>
</evidence>
<evidence type="ECO:0000256" key="4">
    <source>
        <dbReference type="SAM" id="Phobius"/>
    </source>
</evidence>
<dbReference type="PANTHER" id="PTHR46847">
    <property type="entry name" value="D-ALLOSE-BINDING PERIPLASMIC PROTEIN-RELATED"/>
    <property type="match status" value="1"/>
</dbReference>
<keyword evidence="4" id="KW-0812">Transmembrane</keyword>
<proteinExistence type="inferred from homology"/>
<comment type="subcellular location">
    <subcellularLocation>
        <location evidence="1">Cell envelope</location>
    </subcellularLocation>
</comment>
<keyword evidence="3" id="KW-0732">Signal</keyword>
<dbReference type="AlphaFoldDB" id="A0A9D1D8U4"/>
<dbReference type="GO" id="GO:0030313">
    <property type="term" value="C:cell envelope"/>
    <property type="evidence" value="ECO:0007669"/>
    <property type="project" value="UniProtKB-SubCell"/>
</dbReference>
<name>A0A9D1D8U4_9FIRM</name>
<dbReference type="SUPFAM" id="SSF53822">
    <property type="entry name" value="Periplasmic binding protein-like I"/>
    <property type="match status" value="1"/>
</dbReference>
<reference evidence="6" key="2">
    <citation type="journal article" date="2021" name="PeerJ">
        <title>Extensive microbial diversity within the chicken gut microbiome revealed by metagenomics and culture.</title>
        <authorList>
            <person name="Gilroy R."/>
            <person name="Ravi A."/>
            <person name="Getino M."/>
            <person name="Pursley I."/>
            <person name="Horton D.L."/>
            <person name="Alikhan N.F."/>
            <person name="Baker D."/>
            <person name="Gharbi K."/>
            <person name="Hall N."/>
            <person name="Watson M."/>
            <person name="Adriaenssens E.M."/>
            <person name="Foster-Nyarko E."/>
            <person name="Jarju S."/>
            <person name="Secka A."/>
            <person name="Antonio M."/>
            <person name="Oren A."/>
            <person name="Chaudhuri R.R."/>
            <person name="La Ragione R."/>
            <person name="Hildebrand F."/>
            <person name="Pallen M.J."/>
        </authorList>
    </citation>
    <scope>NUCLEOTIDE SEQUENCE</scope>
    <source>
        <strain evidence="6">ChiSjej4B22-8148</strain>
    </source>
</reference>
<gene>
    <name evidence="6" type="ORF">IAB31_06905</name>
</gene>
<comment type="caution">
    <text evidence="6">The sequence shown here is derived from an EMBL/GenBank/DDBJ whole genome shotgun (WGS) entry which is preliminary data.</text>
</comment>
<dbReference type="PANTHER" id="PTHR46847:SF1">
    <property type="entry name" value="D-ALLOSE-BINDING PERIPLASMIC PROTEIN-RELATED"/>
    <property type="match status" value="1"/>
</dbReference>
<dbReference type="InterPro" id="IPR028082">
    <property type="entry name" value="Peripla_BP_I"/>
</dbReference>
<keyword evidence="4" id="KW-0472">Membrane</keyword>
<reference evidence="6" key="1">
    <citation type="submission" date="2020-10" db="EMBL/GenBank/DDBJ databases">
        <authorList>
            <person name="Gilroy R."/>
        </authorList>
    </citation>
    <scope>NUCLEOTIDE SEQUENCE</scope>
    <source>
        <strain evidence="6">ChiSjej4B22-8148</strain>
    </source>
</reference>
<comment type="similarity">
    <text evidence="2">Belongs to the bacterial solute-binding protein 2 family.</text>
</comment>
<dbReference type="Pfam" id="PF13407">
    <property type="entry name" value="Peripla_BP_4"/>
    <property type="match status" value="1"/>
</dbReference>
<dbReference type="Gene3D" id="3.40.50.2300">
    <property type="match status" value="2"/>
</dbReference>
<evidence type="ECO:0000256" key="3">
    <source>
        <dbReference type="ARBA" id="ARBA00022729"/>
    </source>
</evidence>
<accession>A0A9D1D8U4</accession>
<dbReference type="GO" id="GO:0030246">
    <property type="term" value="F:carbohydrate binding"/>
    <property type="evidence" value="ECO:0007669"/>
    <property type="project" value="UniProtKB-ARBA"/>
</dbReference>
<evidence type="ECO:0000256" key="2">
    <source>
        <dbReference type="ARBA" id="ARBA00007639"/>
    </source>
</evidence>
<dbReference type="EMBL" id="DVGK01000078">
    <property type="protein sequence ID" value="HIR13635.1"/>
    <property type="molecule type" value="Genomic_DNA"/>
</dbReference>
<organism evidence="6 7">
    <name type="scientific">Candidatus Choladousia intestinavium</name>
    <dbReference type="NCBI Taxonomy" id="2840727"/>
    <lineage>
        <taxon>Bacteria</taxon>
        <taxon>Bacillati</taxon>
        <taxon>Bacillota</taxon>
        <taxon>Clostridia</taxon>
        <taxon>Lachnospirales</taxon>
        <taxon>Lachnospiraceae</taxon>
        <taxon>Lachnospiraceae incertae sedis</taxon>
        <taxon>Candidatus Choladousia</taxon>
    </lineage>
</organism>
<evidence type="ECO:0000259" key="5">
    <source>
        <dbReference type="Pfam" id="PF13407"/>
    </source>
</evidence>
<dbReference type="InterPro" id="IPR025997">
    <property type="entry name" value="SBP_2_dom"/>
</dbReference>